<keyword evidence="1" id="KW-0732">Signal</keyword>
<dbReference type="AlphaFoldDB" id="A0A0H4P5R9"/>
<dbReference type="InterPro" id="IPR011990">
    <property type="entry name" value="TPR-like_helical_dom_sf"/>
</dbReference>
<evidence type="ECO:0000313" key="2">
    <source>
        <dbReference type="EMBL" id="AKP49781.1"/>
    </source>
</evidence>
<feature type="chain" id="PRO_5005208538" description="Thioredoxin domain-containing protein" evidence="1">
    <location>
        <begin position="23"/>
        <end position="262"/>
    </location>
</feature>
<reference evidence="2 3" key="1">
    <citation type="submission" date="2015-07" db="EMBL/GenBank/DDBJ databases">
        <authorList>
            <person name="Kim K.M."/>
        </authorList>
    </citation>
    <scope>NUCLEOTIDE SEQUENCE [LARGE SCALE GENOMIC DNA]</scope>
    <source>
        <strain evidence="2 3">KCTC 12363</strain>
    </source>
</reference>
<protein>
    <recommendedName>
        <fullName evidence="4">Thioredoxin domain-containing protein</fullName>
    </recommendedName>
</protein>
<evidence type="ECO:0008006" key="4">
    <source>
        <dbReference type="Google" id="ProtNLM"/>
    </source>
</evidence>
<sequence>MKKAISVFVFFLFFITINQSYSQIDVNVTDIKSEETFSFSNVYDNYDLDKSLPTMVITWSGKWCYPCINLINRYMDCDLSMLNLITINVDAEENLVDILDEGHHQNWDKAINLHANLGEDEKGFDNVFNVTSAPLVLYLVDGMISDAVVSYSLYPYRLLQTDRIKDINFIWDSSRDLNSLAWGIYSNEDDVEKLELAKEWVLRSMKLEKTYSNTDTYAALLYKTGDYTQSLKLAKQAIEIAKENDQDYSSTTELINKVIEKL</sequence>
<accession>A0A0H4P5R9</accession>
<dbReference type="OrthoDB" id="645813at2"/>
<gene>
    <name evidence="2" type="ORF">CA2015_0301</name>
</gene>
<organism evidence="2 3">
    <name type="scientific">Cyclobacterium amurskyense</name>
    <dbReference type="NCBI Taxonomy" id="320787"/>
    <lineage>
        <taxon>Bacteria</taxon>
        <taxon>Pseudomonadati</taxon>
        <taxon>Bacteroidota</taxon>
        <taxon>Cytophagia</taxon>
        <taxon>Cytophagales</taxon>
        <taxon>Cyclobacteriaceae</taxon>
        <taxon>Cyclobacterium</taxon>
    </lineage>
</organism>
<feature type="signal peptide" evidence="1">
    <location>
        <begin position="1"/>
        <end position="22"/>
    </location>
</feature>
<dbReference type="STRING" id="320787.CA2015_0301"/>
<evidence type="ECO:0000313" key="3">
    <source>
        <dbReference type="Proteomes" id="UP000036520"/>
    </source>
</evidence>
<keyword evidence="3" id="KW-1185">Reference proteome</keyword>
<evidence type="ECO:0000256" key="1">
    <source>
        <dbReference type="SAM" id="SignalP"/>
    </source>
</evidence>
<dbReference type="KEGG" id="camu:CA2015_0301"/>
<proteinExistence type="predicted"/>
<dbReference type="EMBL" id="CP012040">
    <property type="protein sequence ID" value="AKP49781.1"/>
    <property type="molecule type" value="Genomic_DNA"/>
</dbReference>
<dbReference type="RefSeq" id="WP_048644297.1">
    <property type="nucleotide sequence ID" value="NZ_CAXBGM010000062.1"/>
</dbReference>
<dbReference type="SUPFAM" id="SSF48452">
    <property type="entry name" value="TPR-like"/>
    <property type="match status" value="1"/>
</dbReference>
<dbReference type="Proteomes" id="UP000036520">
    <property type="component" value="Chromosome"/>
</dbReference>
<name>A0A0H4P5R9_9BACT</name>